<gene>
    <name evidence="1" type="ORF">C5L31_002129</name>
</gene>
<dbReference type="GO" id="GO:0006355">
    <property type="term" value="P:regulation of DNA-templated transcription"/>
    <property type="evidence" value="ECO:0007669"/>
    <property type="project" value="InterPro"/>
</dbReference>
<dbReference type="InterPro" id="IPR007337">
    <property type="entry name" value="RelB/DinJ"/>
</dbReference>
<evidence type="ECO:0008006" key="3">
    <source>
        <dbReference type="Google" id="ProtNLM"/>
    </source>
</evidence>
<dbReference type="NCBIfam" id="TIGR02384">
    <property type="entry name" value="RelB_DinJ"/>
    <property type="match status" value="1"/>
</dbReference>
<dbReference type="EMBL" id="PUFO01000016">
    <property type="protein sequence ID" value="TDG79910.1"/>
    <property type="molecule type" value="Genomic_DNA"/>
</dbReference>
<evidence type="ECO:0000313" key="1">
    <source>
        <dbReference type="EMBL" id="TDG79910.1"/>
    </source>
</evidence>
<dbReference type="Proteomes" id="UP000294854">
    <property type="component" value="Unassembled WGS sequence"/>
</dbReference>
<evidence type="ECO:0000313" key="2">
    <source>
        <dbReference type="Proteomes" id="UP000294854"/>
    </source>
</evidence>
<dbReference type="OrthoDB" id="9804867at2"/>
<accession>A0A4R5NS34</accession>
<dbReference type="AlphaFoldDB" id="A0A4R5NS34"/>
<name>A0A4R5NS34_9LACO</name>
<dbReference type="RefSeq" id="WP_010620306.1">
    <property type="nucleotide sequence ID" value="NZ_CP042371.1"/>
</dbReference>
<comment type="caution">
    <text evidence="1">The sequence shown here is derived from an EMBL/GenBank/DDBJ whole genome shotgun (WGS) entry which is preliminary data.</text>
</comment>
<reference evidence="1 2" key="1">
    <citation type="journal article" date="2019" name="Appl. Microbiol. Biotechnol.">
        <title>Uncovering carbohydrate metabolism through a genotype-phenotype association study of 56 lactic acid bacteria genomes.</title>
        <authorList>
            <person name="Buron-Moles G."/>
            <person name="Chailyan A."/>
            <person name="Dolejs I."/>
            <person name="Forster J."/>
            <person name="Miks M.H."/>
        </authorList>
    </citation>
    <scope>NUCLEOTIDE SEQUENCE [LARGE SCALE GENOMIC DNA]</scope>
    <source>
        <strain evidence="1 2">ATCC 49373</strain>
    </source>
</reference>
<dbReference type="Pfam" id="PF04221">
    <property type="entry name" value="RelB"/>
    <property type="match status" value="1"/>
</dbReference>
<keyword evidence="2" id="KW-1185">Reference proteome</keyword>
<proteinExistence type="predicted"/>
<dbReference type="STRING" id="1122149.FD44_GL001761"/>
<dbReference type="Gene3D" id="1.10.1220.10">
    <property type="entry name" value="Met repressor-like"/>
    <property type="match status" value="1"/>
</dbReference>
<organism evidence="1 2">
    <name type="scientific">Secundilactobacillus malefermentans</name>
    <dbReference type="NCBI Taxonomy" id="176292"/>
    <lineage>
        <taxon>Bacteria</taxon>
        <taxon>Bacillati</taxon>
        <taxon>Bacillota</taxon>
        <taxon>Bacilli</taxon>
        <taxon>Lactobacillales</taxon>
        <taxon>Lactobacillaceae</taxon>
        <taxon>Secundilactobacillus</taxon>
    </lineage>
</organism>
<protein>
    <recommendedName>
        <fullName evidence="3">RelB/DinJ family addiction module antitoxin</fullName>
    </recommendedName>
</protein>
<sequence>MAANANNSKPKVQSNIDSETYEEASAILKELGINHATAISMFYHQIVNQGKLPFDVGVSKERLADIRLGAAIKTIPSKRAKSKAELMEWLENADKEDE</sequence>
<dbReference type="InterPro" id="IPR013321">
    <property type="entry name" value="Arc_rbn_hlx_hlx"/>
</dbReference>